<gene>
    <name evidence="9" type="ORF">SAMN04488101_11367</name>
</gene>
<keyword evidence="10" id="KW-1185">Reference proteome</keyword>
<evidence type="ECO:0000259" key="8">
    <source>
        <dbReference type="Pfam" id="PF14322"/>
    </source>
</evidence>
<dbReference type="EMBL" id="FWYB01000013">
    <property type="protein sequence ID" value="SMD10278.1"/>
    <property type="molecule type" value="Genomic_DNA"/>
</dbReference>
<dbReference type="AlphaFoldDB" id="A0A1W2EMC2"/>
<dbReference type="InterPro" id="IPR012944">
    <property type="entry name" value="SusD_RagB_dom"/>
</dbReference>
<dbReference type="Gene3D" id="1.25.40.390">
    <property type="match status" value="2"/>
</dbReference>
<evidence type="ECO:0000256" key="5">
    <source>
        <dbReference type="ARBA" id="ARBA00023237"/>
    </source>
</evidence>
<proteinExistence type="inferred from homology"/>
<keyword evidence="3" id="KW-0732">Signal</keyword>
<evidence type="ECO:0000256" key="4">
    <source>
        <dbReference type="ARBA" id="ARBA00023136"/>
    </source>
</evidence>
<evidence type="ECO:0000313" key="10">
    <source>
        <dbReference type="Proteomes" id="UP000192678"/>
    </source>
</evidence>
<name>A0A1W2EMC2_9SPHI</name>
<feature type="domain" description="SusD-like N-terminal" evidence="8">
    <location>
        <begin position="80"/>
        <end position="226"/>
    </location>
</feature>
<keyword evidence="5" id="KW-0998">Cell outer membrane</keyword>
<comment type="similarity">
    <text evidence="2">Belongs to the SusD family.</text>
</comment>
<accession>A0A1W2EMC2</accession>
<keyword evidence="6" id="KW-0802">TPR repeat</keyword>
<dbReference type="InterPro" id="IPR033985">
    <property type="entry name" value="SusD-like_N"/>
</dbReference>
<sequence length="460" mass="51640">MKQNIHHRLTVMALFGLLLMSCNKYLDVTPKGVQMLRTVRDYDLWLNNTELETSFPSDLNLLSDQNDKPVISTALTSTEDRVYTWQAQFIVEAPGNAALWQNYYKAIYLYNTLITGIDAATGGTDQERKKLKAEALLGRAFEYLGLVNLYGKAYNPATASQDLAVPFVTSIDVTEPVPDRSTVQQIYDRIVGDITAAIPDLPINNNINRFRGSVSSAYGVLARTYLYMGNYAKASESAQLALNNGPNIILDYTPLADAKGIPHLIKRSDAIYARLGGISYLGSEIPTLDFLKSFDKTDLRLKLYYRLLGDFSFTVRGRTTFWHAGAIAGGYINWGISVAEMRLIIAEAAARVNDLTKACDELDAIRKKRFPVAGYQKYSSTDKEQVFQKVMAERNFEMAYTGTRWFDMKRLDAQGRMPVVNRYNGLGEVIATLSPGSNKYTLQIPVQVMYYNSDWTQNPL</sequence>
<keyword evidence="4" id="KW-0472">Membrane</keyword>
<evidence type="ECO:0000313" key="9">
    <source>
        <dbReference type="EMBL" id="SMD10278.1"/>
    </source>
</evidence>
<evidence type="ECO:0000256" key="3">
    <source>
        <dbReference type="ARBA" id="ARBA00022729"/>
    </source>
</evidence>
<dbReference type="STRING" id="475255.SAMN04488101_11367"/>
<dbReference type="Pfam" id="PF14322">
    <property type="entry name" value="SusD-like_3"/>
    <property type="match status" value="1"/>
</dbReference>
<dbReference type="Pfam" id="PF07980">
    <property type="entry name" value="SusD_RagB"/>
    <property type="match status" value="1"/>
</dbReference>
<evidence type="ECO:0000256" key="1">
    <source>
        <dbReference type="ARBA" id="ARBA00004442"/>
    </source>
</evidence>
<protein>
    <submittedName>
        <fullName evidence="9">SusD family protein</fullName>
    </submittedName>
</protein>
<evidence type="ECO:0000256" key="2">
    <source>
        <dbReference type="ARBA" id="ARBA00006275"/>
    </source>
</evidence>
<dbReference type="RefSeq" id="WP_159452702.1">
    <property type="nucleotide sequence ID" value="NZ_FWYB01000013.1"/>
</dbReference>
<feature type="domain" description="RagB/SusD" evidence="7">
    <location>
        <begin position="338"/>
        <end position="459"/>
    </location>
</feature>
<dbReference type="Proteomes" id="UP000192678">
    <property type="component" value="Unassembled WGS sequence"/>
</dbReference>
<evidence type="ECO:0000256" key="6">
    <source>
        <dbReference type="PROSITE-ProRule" id="PRU00339"/>
    </source>
</evidence>
<comment type="subcellular location">
    <subcellularLocation>
        <location evidence="1">Cell outer membrane</location>
    </subcellularLocation>
</comment>
<organism evidence="9 10">
    <name type="scientific">Pedobacter nyackensis</name>
    <dbReference type="NCBI Taxonomy" id="475255"/>
    <lineage>
        <taxon>Bacteria</taxon>
        <taxon>Pseudomonadati</taxon>
        <taxon>Bacteroidota</taxon>
        <taxon>Sphingobacteriia</taxon>
        <taxon>Sphingobacteriales</taxon>
        <taxon>Sphingobacteriaceae</taxon>
        <taxon>Pedobacter</taxon>
    </lineage>
</organism>
<dbReference type="PROSITE" id="PS50005">
    <property type="entry name" value="TPR"/>
    <property type="match status" value="1"/>
</dbReference>
<dbReference type="GO" id="GO:0009279">
    <property type="term" value="C:cell outer membrane"/>
    <property type="evidence" value="ECO:0007669"/>
    <property type="project" value="UniProtKB-SubCell"/>
</dbReference>
<feature type="repeat" description="TPR" evidence="6">
    <location>
        <begin position="215"/>
        <end position="248"/>
    </location>
</feature>
<reference evidence="9 10" key="1">
    <citation type="submission" date="2017-04" db="EMBL/GenBank/DDBJ databases">
        <authorList>
            <person name="Afonso C.L."/>
            <person name="Miller P.J."/>
            <person name="Scott M.A."/>
            <person name="Spackman E."/>
            <person name="Goraichik I."/>
            <person name="Dimitrov K.M."/>
            <person name="Suarez D.L."/>
            <person name="Swayne D.E."/>
        </authorList>
    </citation>
    <scope>NUCLEOTIDE SEQUENCE [LARGE SCALE GENOMIC DNA]</scope>
    <source>
        <strain evidence="9 10">DSM 19625</strain>
    </source>
</reference>
<dbReference type="InterPro" id="IPR011990">
    <property type="entry name" value="TPR-like_helical_dom_sf"/>
</dbReference>
<evidence type="ECO:0000259" key="7">
    <source>
        <dbReference type="Pfam" id="PF07980"/>
    </source>
</evidence>
<dbReference type="InterPro" id="IPR019734">
    <property type="entry name" value="TPR_rpt"/>
</dbReference>
<dbReference type="SUPFAM" id="SSF48452">
    <property type="entry name" value="TPR-like"/>
    <property type="match status" value="1"/>
</dbReference>
<dbReference type="PROSITE" id="PS51257">
    <property type="entry name" value="PROKAR_LIPOPROTEIN"/>
    <property type="match status" value="1"/>
</dbReference>
<dbReference type="OrthoDB" id="697229at2"/>